<evidence type="ECO:0000256" key="1">
    <source>
        <dbReference type="SAM" id="MobiDB-lite"/>
    </source>
</evidence>
<feature type="compositionally biased region" description="Basic residues" evidence="1">
    <location>
        <begin position="122"/>
        <end position="131"/>
    </location>
</feature>
<keyword evidence="3" id="KW-0540">Nuclease</keyword>
<dbReference type="EMBL" id="QYBC01000040">
    <property type="protein sequence ID" value="RYB01455.1"/>
    <property type="molecule type" value="Genomic_DNA"/>
</dbReference>
<feature type="domain" description="HNH nuclease" evidence="2">
    <location>
        <begin position="34"/>
        <end position="76"/>
    </location>
</feature>
<dbReference type="SUPFAM" id="SSF54060">
    <property type="entry name" value="His-Me finger endonucleases"/>
    <property type="match status" value="1"/>
</dbReference>
<feature type="region of interest" description="Disordered" evidence="1">
    <location>
        <begin position="113"/>
        <end position="154"/>
    </location>
</feature>
<dbReference type="InterPro" id="IPR044930">
    <property type="entry name" value="Homing_endonuclease_His-Me"/>
</dbReference>
<sequence length="154" mass="17218">MPKGWVHAPASPEPRYFFVYVRHPDDGSKVKLTAHRVAFVRQNGPLASDLVVRHDCDNRSCCNPAHLLSGTHAENLADKARPISIARRKERLDAAISERAAWHDAIREMTAEAERRGAAIRAAKRAAKRKPKQDPPKLHGRPLPPRRRPVGAQP</sequence>
<dbReference type="AlphaFoldDB" id="A0A4Q2R4I8"/>
<dbReference type="GO" id="GO:0004519">
    <property type="term" value="F:endonuclease activity"/>
    <property type="evidence" value="ECO:0007669"/>
    <property type="project" value="UniProtKB-KW"/>
</dbReference>
<comment type="caution">
    <text evidence="3">The sequence shown here is derived from an EMBL/GenBank/DDBJ whole genome shotgun (WGS) entry which is preliminary data.</text>
</comment>
<name>A0A4Q2R4I8_9HYPH</name>
<dbReference type="InterPro" id="IPR044925">
    <property type="entry name" value="His-Me_finger_sf"/>
</dbReference>
<protein>
    <submittedName>
        <fullName evidence="3">HNH endonuclease</fullName>
    </submittedName>
</protein>
<dbReference type="InterPro" id="IPR003615">
    <property type="entry name" value="HNH_nuc"/>
</dbReference>
<evidence type="ECO:0000259" key="2">
    <source>
        <dbReference type="Pfam" id="PF13392"/>
    </source>
</evidence>
<dbReference type="Gene3D" id="3.90.75.10">
    <property type="entry name" value="Homing Intron 3 (I-ppo) Encoded Endonuclease, Chain A"/>
    <property type="match status" value="1"/>
</dbReference>
<proteinExistence type="predicted"/>
<dbReference type="Proteomes" id="UP000289411">
    <property type="component" value="Unassembled WGS sequence"/>
</dbReference>
<evidence type="ECO:0000313" key="4">
    <source>
        <dbReference type="Proteomes" id="UP000289411"/>
    </source>
</evidence>
<reference evidence="3 4" key="2">
    <citation type="submission" date="2019-02" db="EMBL/GenBank/DDBJ databases">
        <title>'Lichenibacterium ramalinii' gen. nov. sp. nov., 'Lichenibacterium minor' gen. nov. sp. nov.</title>
        <authorList>
            <person name="Pankratov T."/>
        </authorList>
    </citation>
    <scope>NUCLEOTIDE SEQUENCE [LARGE SCALE GENOMIC DNA]</scope>
    <source>
        <strain evidence="3 4">RmlP001</strain>
    </source>
</reference>
<feature type="compositionally biased region" description="Basic residues" evidence="1">
    <location>
        <begin position="138"/>
        <end position="154"/>
    </location>
</feature>
<dbReference type="Pfam" id="PF13392">
    <property type="entry name" value="HNH_3"/>
    <property type="match status" value="1"/>
</dbReference>
<keyword evidence="4" id="KW-1185">Reference proteome</keyword>
<dbReference type="OrthoDB" id="7728307at2"/>
<evidence type="ECO:0000313" key="3">
    <source>
        <dbReference type="EMBL" id="RYB01455.1"/>
    </source>
</evidence>
<keyword evidence="3" id="KW-0255">Endonuclease</keyword>
<accession>A0A4Q2R4I8</accession>
<organism evidence="3 4">
    <name type="scientific">Lichenibacterium ramalinae</name>
    <dbReference type="NCBI Taxonomy" id="2316527"/>
    <lineage>
        <taxon>Bacteria</taxon>
        <taxon>Pseudomonadati</taxon>
        <taxon>Pseudomonadota</taxon>
        <taxon>Alphaproteobacteria</taxon>
        <taxon>Hyphomicrobiales</taxon>
        <taxon>Lichenihabitantaceae</taxon>
        <taxon>Lichenibacterium</taxon>
    </lineage>
</organism>
<keyword evidence="3" id="KW-0378">Hydrolase</keyword>
<gene>
    <name evidence="3" type="ORF">D3272_26080</name>
</gene>
<reference evidence="3 4" key="1">
    <citation type="submission" date="2018-09" db="EMBL/GenBank/DDBJ databases">
        <authorList>
            <person name="Grouzdev D.S."/>
            <person name="Krutkina M.S."/>
        </authorList>
    </citation>
    <scope>NUCLEOTIDE SEQUENCE [LARGE SCALE GENOMIC DNA]</scope>
    <source>
        <strain evidence="3 4">RmlP001</strain>
    </source>
</reference>